<gene>
    <name evidence="1" type="ORF">DQG23_33865</name>
</gene>
<dbReference type="InterPro" id="IPR052045">
    <property type="entry name" value="Sulfur_Carrier/Prot_Modifier"/>
</dbReference>
<dbReference type="OrthoDB" id="9156098at2"/>
<keyword evidence="2" id="KW-1185">Reference proteome</keyword>
<accession>A0A329LYM8</accession>
<dbReference type="AlphaFoldDB" id="A0A329LYM8"/>
<protein>
    <recommendedName>
        <fullName evidence="3">Molybdopterin synthase sulfur carrier subunit</fullName>
    </recommendedName>
</protein>
<dbReference type="Gene3D" id="3.10.20.30">
    <property type="match status" value="1"/>
</dbReference>
<dbReference type="Pfam" id="PF02597">
    <property type="entry name" value="ThiS"/>
    <property type="match status" value="1"/>
</dbReference>
<reference evidence="1 2" key="1">
    <citation type="journal article" date="2009" name="Int. J. Syst. Evol. Microbiol.">
        <title>Paenibacillus contaminans sp. nov., isolated from a contaminated laboratory plate.</title>
        <authorList>
            <person name="Chou J.H."/>
            <person name="Lee J.H."/>
            <person name="Lin M.C."/>
            <person name="Chang P.S."/>
            <person name="Arun A.B."/>
            <person name="Young C.C."/>
            <person name="Chen W.M."/>
        </authorList>
    </citation>
    <scope>NUCLEOTIDE SEQUENCE [LARGE SCALE GENOMIC DNA]</scope>
    <source>
        <strain evidence="1 2">CKOBP-6</strain>
    </source>
</reference>
<dbReference type="SUPFAM" id="SSF54285">
    <property type="entry name" value="MoaD/ThiS"/>
    <property type="match status" value="1"/>
</dbReference>
<sequence length="91" mass="10279">MQIDVNVPGLLRDCTGGRASFTLEAETLQEALQLMLDTYPLLRVHLYTESGDVRKHVFLYYNDDNIAWLDRLDIPLKKGDKLNVLQSVSGG</sequence>
<dbReference type="PANTHER" id="PTHR38031:SF1">
    <property type="entry name" value="SULFUR CARRIER PROTEIN CYSO"/>
    <property type="match status" value="1"/>
</dbReference>
<name>A0A329LYM8_9BACL</name>
<evidence type="ECO:0008006" key="3">
    <source>
        <dbReference type="Google" id="ProtNLM"/>
    </source>
</evidence>
<dbReference type="RefSeq" id="WP_113035460.1">
    <property type="nucleotide sequence ID" value="NZ_QMFB01000031.1"/>
</dbReference>
<evidence type="ECO:0000313" key="2">
    <source>
        <dbReference type="Proteomes" id="UP000250369"/>
    </source>
</evidence>
<dbReference type="InterPro" id="IPR003749">
    <property type="entry name" value="ThiS/MoaD-like"/>
</dbReference>
<dbReference type="Proteomes" id="UP000250369">
    <property type="component" value="Unassembled WGS sequence"/>
</dbReference>
<dbReference type="PANTHER" id="PTHR38031">
    <property type="entry name" value="SULFUR CARRIER PROTEIN SLR0821-RELATED"/>
    <property type="match status" value="1"/>
</dbReference>
<dbReference type="EMBL" id="QMFB01000031">
    <property type="protein sequence ID" value="RAV12971.1"/>
    <property type="molecule type" value="Genomic_DNA"/>
</dbReference>
<dbReference type="InterPro" id="IPR012675">
    <property type="entry name" value="Beta-grasp_dom_sf"/>
</dbReference>
<dbReference type="InterPro" id="IPR016155">
    <property type="entry name" value="Mopterin_synth/thiamin_S_b"/>
</dbReference>
<organism evidence="1 2">
    <name type="scientific">Paenibacillus contaminans</name>
    <dbReference type="NCBI Taxonomy" id="450362"/>
    <lineage>
        <taxon>Bacteria</taxon>
        <taxon>Bacillati</taxon>
        <taxon>Bacillota</taxon>
        <taxon>Bacilli</taxon>
        <taxon>Bacillales</taxon>
        <taxon>Paenibacillaceae</taxon>
        <taxon>Paenibacillus</taxon>
    </lineage>
</organism>
<evidence type="ECO:0000313" key="1">
    <source>
        <dbReference type="EMBL" id="RAV12971.1"/>
    </source>
</evidence>
<proteinExistence type="predicted"/>
<comment type="caution">
    <text evidence="1">The sequence shown here is derived from an EMBL/GenBank/DDBJ whole genome shotgun (WGS) entry which is preliminary data.</text>
</comment>